<evidence type="ECO:0000313" key="2">
    <source>
        <dbReference type="Proteomes" id="UP000554235"/>
    </source>
</evidence>
<evidence type="ECO:0000313" key="1">
    <source>
        <dbReference type="EMBL" id="KAF4461932.1"/>
    </source>
</evidence>
<accession>A0A8H4L2V2</accession>
<protein>
    <submittedName>
        <fullName evidence="1">Uncharacterized protein</fullName>
    </submittedName>
</protein>
<name>A0A8H4L2V2_9HYPO</name>
<dbReference type="Proteomes" id="UP000554235">
    <property type="component" value="Unassembled WGS sequence"/>
</dbReference>
<gene>
    <name evidence="1" type="ORF">FALBO_11268</name>
</gene>
<keyword evidence="2" id="KW-1185">Reference proteome</keyword>
<sequence>MDAPFDPVRCAELHNQLLAKATSRVSDSAEHTQRDVLTRWHQLNPETRPTNITENGSLCRFLSLIDSYKPNDIPLTAEFTQPEPWWFDNGLHDTDDRNIILLYGDETQTPTMDGGLYFDLDIDLVHWGRLRGGRLPPDEQPWTPEDLTGTLRHWDRLIEAIQSRLPLSGQVPETHLLEPLSTDVVRRFTISSFAKSFLCAAKRPSFKHIAPGITTFTPESFSTIYGAESPRSRRSSTGQGEGSDVISLILPSATGPIVKGEGQYLFDGEDHLHLADASLYEHAGLYIALMYYHGHKTEIRA</sequence>
<organism evidence="1 2">
    <name type="scientific">Fusarium albosuccineum</name>
    <dbReference type="NCBI Taxonomy" id="1237068"/>
    <lineage>
        <taxon>Eukaryota</taxon>
        <taxon>Fungi</taxon>
        <taxon>Dikarya</taxon>
        <taxon>Ascomycota</taxon>
        <taxon>Pezizomycotina</taxon>
        <taxon>Sordariomycetes</taxon>
        <taxon>Hypocreomycetidae</taxon>
        <taxon>Hypocreales</taxon>
        <taxon>Nectriaceae</taxon>
        <taxon>Fusarium</taxon>
        <taxon>Fusarium decemcellulare species complex</taxon>
    </lineage>
</organism>
<dbReference type="EMBL" id="JAADYS010001627">
    <property type="protein sequence ID" value="KAF4461932.1"/>
    <property type="molecule type" value="Genomic_DNA"/>
</dbReference>
<comment type="caution">
    <text evidence="1">The sequence shown here is derived from an EMBL/GenBank/DDBJ whole genome shotgun (WGS) entry which is preliminary data.</text>
</comment>
<proteinExistence type="predicted"/>
<dbReference type="OrthoDB" id="3029470at2759"/>
<reference evidence="1 2" key="1">
    <citation type="submission" date="2020-01" db="EMBL/GenBank/DDBJ databases">
        <title>Identification and distribution of gene clusters putatively required for synthesis of sphingolipid metabolism inhibitors in phylogenetically diverse species of the filamentous fungus Fusarium.</title>
        <authorList>
            <person name="Kim H.-S."/>
            <person name="Busman M."/>
            <person name="Brown D.W."/>
            <person name="Divon H."/>
            <person name="Uhlig S."/>
            <person name="Proctor R.H."/>
        </authorList>
    </citation>
    <scope>NUCLEOTIDE SEQUENCE [LARGE SCALE GENOMIC DNA]</scope>
    <source>
        <strain evidence="1 2">NRRL 20459</strain>
    </source>
</reference>
<dbReference type="AlphaFoldDB" id="A0A8H4L2V2"/>